<accession>A0A6V8KNB4</accession>
<evidence type="ECO:0000313" key="3">
    <source>
        <dbReference type="EMBL" id="GFJ84870.1"/>
    </source>
</evidence>
<gene>
    <name evidence="3" type="ORF">Phou_090500</name>
</gene>
<protein>
    <recommendedName>
        <fullName evidence="5">DUF2637 domain-containing protein</fullName>
    </recommendedName>
</protein>
<dbReference type="AlphaFoldDB" id="A0A6V8KNB4"/>
<organism evidence="3 4">
    <name type="scientific">Phytohabitans houttuyneae</name>
    <dbReference type="NCBI Taxonomy" id="1076126"/>
    <lineage>
        <taxon>Bacteria</taxon>
        <taxon>Bacillati</taxon>
        <taxon>Actinomycetota</taxon>
        <taxon>Actinomycetes</taxon>
        <taxon>Micromonosporales</taxon>
        <taxon>Micromonosporaceae</taxon>
    </lineage>
</organism>
<name>A0A6V8KNB4_9ACTN</name>
<comment type="caution">
    <text evidence="3">The sequence shown here is derived from an EMBL/GenBank/DDBJ whole genome shotgun (WGS) entry which is preliminary data.</text>
</comment>
<evidence type="ECO:0000256" key="1">
    <source>
        <dbReference type="SAM" id="MobiDB-lite"/>
    </source>
</evidence>
<keyword evidence="2" id="KW-1133">Transmembrane helix</keyword>
<proteinExistence type="predicted"/>
<feature type="region of interest" description="Disordered" evidence="1">
    <location>
        <begin position="262"/>
        <end position="357"/>
    </location>
</feature>
<feature type="compositionally biased region" description="Low complexity" evidence="1">
    <location>
        <begin position="262"/>
        <end position="277"/>
    </location>
</feature>
<reference evidence="3 4" key="1">
    <citation type="submission" date="2020-03" db="EMBL/GenBank/DDBJ databases">
        <title>Whole genome shotgun sequence of Phytohabitans houttuyneae NBRC 108639.</title>
        <authorList>
            <person name="Komaki H."/>
            <person name="Tamura T."/>
        </authorList>
    </citation>
    <scope>NUCLEOTIDE SEQUENCE [LARGE SCALE GENOMIC DNA]</scope>
    <source>
        <strain evidence="3 4">NBRC 108639</strain>
    </source>
</reference>
<dbReference type="Proteomes" id="UP000482800">
    <property type="component" value="Unassembled WGS sequence"/>
</dbReference>
<feature type="transmembrane region" description="Helical" evidence="2">
    <location>
        <begin position="110"/>
        <end position="129"/>
    </location>
</feature>
<keyword evidence="2" id="KW-0472">Membrane</keyword>
<dbReference type="EMBL" id="BLPF01000004">
    <property type="protein sequence ID" value="GFJ84870.1"/>
    <property type="molecule type" value="Genomic_DNA"/>
</dbReference>
<evidence type="ECO:0000256" key="2">
    <source>
        <dbReference type="SAM" id="Phobius"/>
    </source>
</evidence>
<feature type="compositionally biased region" description="Acidic residues" evidence="1">
    <location>
        <begin position="333"/>
        <end position="345"/>
    </location>
</feature>
<evidence type="ECO:0008006" key="5">
    <source>
        <dbReference type="Google" id="ProtNLM"/>
    </source>
</evidence>
<feature type="transmembrane region" description="Helical" evidence="2">
    <location>
        <begin position="20"/>
        <end position="38"/>
    </location>
</feature>
<feature type="transmembrane region" description="Helical" evidence="2">
    <location>
        <begin position="85"/>
        <end position="104"/>
    </location>
</feature>
<feature type="compositionally biased region" description="Low complexity" evidence="1">
    <location>
        <begin position="290"/>
        <end position="299"/>
    </location>
</feature>
<keyword evidence="4" id="KW-1185">Reference proteome</keyword>
<feature type="compositionally biased region" description="Basic and acidic residues" evidence="1">
    <location>
        <begin position="301"/>
        <end position="331"/>
    </location>
</feature>
<feature type="transmembrane region" description="Helical" evidence="2">
    <location>
        <begin position="50"/>
        <end position="73"/>
    </location>
</feature>
<keyword evidence="2" id="KW-0812">Transmembrane</keyword>
<reference evidence="3 4" key="2">
    <citation type="submission" date="2020-03" db="EMBL/GenBank/DDBJ databases">
        <authorList>
            <person name="Ichikawa N."/>
            <person name="Kimura A."/>
            <person name="Kitahashi Y."/>
            <person name="Uohara A."/>
        </authorList>
    </citation>
    <scope>NUCLEOTIDE SEQUENCE [LARGE SCALE GENOMIC DNA]</scope>
    <source>
        <strain evidence="3 4">NBRC 108639</strain>
    </source>
</reference>
<evidence type="ECO:0000313" key="4">
    <source>
        <dbReference type="Proteomes" id="UP000482800"/>
    </source>
</evidence>
<sequence length="426" mass="45755">MPMPPAEAGPSWSPARLAYWFYAVAATGAVIGQTWVAVTHAPWPPGVPAIARVAAVLPFALCLELLAMTLSAMADQRMRLGERAYGFRTFSTVVAMVAVGILVAGHWPHLYWSAGFGVLSGSAYALWLLHSAARRRDALRAAGKLADTAPDYGLWRRMRHPVWTARAAELAREGRVDVDSGRWRPLGLFESLRAAELAIRAEQRRPAIANAVEEVIRADQRDPGMAEIAVRTLDLDRLAGELAALVNYGAWADRLAPAITAPAPASTGPPSGQSAPGEPTELTPITGGDASPAASPEPENASDHDGRRVADPETVADRDDVLSAEPDRNDVDANNDETDPDDEYDDVGHEPDQGAELDADLVPLLPAARAARDELAREGHTVSRDALAHRLRRNGHSIRNNRVSELLAALRQETRSANGSRPTTPV</sequence>